<evidence type="ECO:0000313" key="2">
    <source>
        <dbReference type="EMBL" id="GMR48063.1"/>
    </source>
</evidence>
<feature type="non-terminal residue" evidence="2">
    <location>
        <position position="1"/>
    </location>
</feature>
<dbReference type="EMBL" id="BTRK01000004">
    <property type="protein sequence ID" value="GMR48063.1"/>
    <property type="molecule type" value="Genomic_DNA"/>
</dbReference>
<keyword evidence="1" id="KW-0175">Coiled coil</keyword>
<evidence type="ECO:0000313" key="3">
    <source>
        <dbReference type="Proteomes" id="UP001328107"/>
    </source>
</evidence>
<sequence length="80" mass="9452">ECLSCQGEDDEMRLSKITPLYYEERKKRREIKEKMDNLNKQMDAIKATAPPNGVLMQALRDLLDHRLHISNKRWYGDFVG</sequence>
<keyword evidence="3" id="KW-1185">Reference proteome</keyword>
<comment type="caution">
    <text evidence="2">The sequence shown here is derived from an EMBL/GenBank/DDBJ whole genome shotgun (WGS) entry which is preliminary data.</text>
</comment>
<name>A0AAN5CP52_9BILA</name>
<gene>
    <name evidence="2" type="ORF">PMAYCL1PPCAC_18258</name>
</gene>
<feature type="non-terminal residue" evidence="2">
    <location>
        <position position="80"/>
    </location>
</feature>
<feature type="coiled-coil region" evidence="1">
    <location>
        <begin position="21"/>
        <end position="48"/>
    </location>
</feature>
<proteinExistence type="predicted"/>
<dbReference type="Proteomes" id="UP001328107">
    <property type="component" value="Unassembled WGS sequence"/>
</dbReference>
<dbReference type="AlphaFoldDB" id="A0AAN5CP52"/>
<protein>
    <submittedName>
        <fullName evidence="2">Uncharacterized protein</fullName>
    </submittedName>
</protein>
<reference evidence="3" key="1">
    <citation type="submission" date="2022-10" db="EMBL/GenBank/DDBJ databases">
        <title>Genome assembly of Pristionchus species.</title>
        <authorList>
            <person name="Yoshida K."/>
            <person name="Sommer R.J."/>
        </authorList>
    </citation>
    <scope>NUCLEOTIDE SEQUENCE [LARGE SCALE GENOMIC DNA]</scope>
    <source>
        <strain evidence="3">RS5460</strain>
    </source>
</reference>
<accession>A0AAN5CP52</accession>
<organism evidence="2 3">
    <name type="scientific">Pristionchus mayeri</name>
    <dbReference type="NCBI Taxonomy" id="1317129"/>
    <lineage>
        <taxon>Eukaryota</taxon>
        <taxon>Metazoa</taxon>
        <taxon>Ecdysozoa</taxon>
        <taxon>Nematoda</taxon>
        <taxon>Chromadorea</taxon>
        <taxon>Rhabditida</taxon>
        <taxon>Rhabditina</taxon>
        <taxon>Diplogasteromorpha</taxon>
        <taxon>Diplogasteroidea</taxon>
        <taxon>Neodiplogasteridae</taxon>
        <taxon>Pristionchus</taxon>
    </lineage>
</organism>
<evidence type="ECO:0000256" key="1">
    <source>
        <dbReference type="SAM" id="Coils"/>
    </source>
</evidence>